<name>A0A1D8D7N7_CHLLM</name>
<dbReference type="Pfam" id="PF11739">
    <property type="entry name" value="YdbH-like"/>
    <property type="match status" value="3"/>
</dbReference>
<evidence type="ECO:0000313" key="1">
    <source>
        <dbReference type="EMBL" id="AOS84218.1"/>
    </source>
</evidence>
<dbReference type="OrthoDB" id="593422at2"/>
<dbReference type="KEGG" id="clz:BIU88_08790"/>
<gene>
    <name evidence="1" type="ORF">BIU88_08790</name>
</gene>
<protein>
    <recommendedName>
        <fullName evidence="3">Dicarboxylate transport domain-containing protein</fullName>
    </recommendedName>
</protein>
<dbReference type="AlphaFoldDB" id="A0A1D8D7N7"/>
<dbReference type="EMBL" id="CP017305">
    <property type="protein sequence ID" value="AOS84218.1"/>
    <property type="molecule type" value="Genomic_DNA"/>
</dbReference>
<dbReference type="STRING" id="274537.BIU88_08790"/>
<proteinExistence type="predicted"/>
<evidence type="ECO:0000313" key="2">
    <source>
        <dbReference type="Proteomes" id="UP000095185"/>
    </source>
</evidence>
<accession>A0A1D8D7N7</accession>
<dbReference type="InterPro" id="IPR021730">
    <property type="entry name" value="YdbH"/>
</dbReference>
<evidence type="ECO:0008006" key="3">
    <source>
        <dbReference type="Google" id="ProtNLM"/>
    </source>
</evidence>
<reference evidence="1" key="1">
    <citation type="submission" date="2016-09" db="EMBL/GenBank/DDBJ databases">
        <title>Genome sequence of Chlorobaculum limnaeum.</title>
        <authorList>
            <person name="Liu Z."/>
            <person name="Tank M."/>
            <person name="Bryant D.A."/>
        </authorList>
    </citation>
    <scope>NUCLEOTIDE SEQUENCE [LARGE SCALE GENOMIC DNA]</scope>
    <source>
        <strain evidence="1">DSM 1677</strain>
    </source>
</reference>
<keyword evidence="2" id="KW-1185">Reference proteome</keyword>
<dbReference type="Proteomes" id="UP000095185">
    <property type="component" value="Chromosome"/>
</dbReference>
<organism evidence="1 2">
    <name type="scientific">Chlorobaculum limnaeum</name>
    <dbReference type="NCBI Taxonomy" id="274537"/>
    <lineage>
        <taxon>Bacteria</taxon>
        <taxon>Pseudomonadati</taxon>
        <taxon>Chlorobiota</taxon>
        <taxon>Chlorobiia</taxon>
        <taxon>Chlorobiales</taxon>
        <taxon>Chlorobiaceae</taxon>
        <taxon>Chlorobaculum</taxon>
    </lineage>
</organism>
<dbReference type="RefSeq" id="WP_069810411.1">
    <property type="nucleotide sequence ID" value="NZ_CP017305.1"/>
</dbReference>
<sequence length="702" mass="75147">MKWLARIIGLLLLLAALAVFGAWLAFPWYAQALIDRATAGKGIVVKLHSPGRPGLSGIRFDRLDATIHVKPDSCSTTASTFALTLQHGRLSWRSIAGSATPALALRLDADAVSGRQMPSEIRFRQANPSLRARLDFHEAAGLLPSVTPDSIAVTIRRGQAEVGQLRLEEISYDLLLTRSRDWVQQPARFTARSLFSGSARTPLSSFEATFGLQRDPRNPCTLKFRNCSVELFGLRATTPEVEYSLRNKRTAFVLKLRNVPLDRFSPASGRAALTGEVSGSVPVEYLGSTIRLSDGIVDAAKGAAITFSTGKTKLSFDAGRRPGGPPLIGGLNARVTLDATSGAVSAIRLDSLSARLFGGRIESTPTRYDLRSGKTAVTIKIDNAPILDRLRLGGEFSGPMKGRISGTIPLRLDRNGVAITSARLAAQGGGSIRQTLPRRPSGEEKLFSNAASSVVLWELSDPAVTLSREATGKLTMNVALKSIERKTGGGKLLLAAPKGTLTMFAIPGKPSLITFSDFSAGLLDGSVSVDRMEYDLATKHTETVVQLDGIPIQSLLDLQGASKLSATGTIRAAIPVVLDNNAFSIPDGSMDAEKSGLIIYASTPEERAAAGAGLRLTYEALGNFFYSELVSTITMTPDGNSTISIQLKGRNPEFQNNRPVNLNLNIEQNLLDLLRSLTISSEIEEEISKKVLEQSGGKKGGK</sequence>